<accession>A0A6N8FLA2</accession>
<dbReference type="Proteomes" id="UP000469125">
    <property type="component" value="Unassembled WGS sequence"/>
</dbReference>
<evidence type="ECO:0000256" key="2">
    <source>
        <dbReference type="SAM" id="Phobius"/>
    </source>
</evidence>
<gene>
    <name evidence="3" type="ORF">GMD78_17875</name>
</gene>
<keyword evidence="2" id="KW-0812">Transmembrane</keyword>
<keyword evidence="4" id="KW-1185">Reference proteome</keyword>
<dbReference type="Gene3D" id="1.25.40.10">
    <property type="entry name" value="Tetratricopeptide repeat domain"/>
    <property type="match status" value="1"/>
</dbReference>
<keyword evidence="1" id="KW-0802">TPR repeat</keyword>
<proteinExistence type="predicted"/>
<feature type="repeat" description="TPR" evidence="1">
    <location>
        <begin position="71"/>
        <end position="104"/>
    </location>
</feature>
<feature type="transmembrane region" description="Helical" evidence="2">
    <location>
        <begin position="42"/>
        <end position="64"/>
    </location>
</feature>
<keyword evidence="2" id="KW-0472">Membrane</keyword>
<comment type="caution">
    <text evidence="3">The sequence shown here is derived from an EMBL/GenBank/DDBJ whole genome shotgun (WGS) entry which is preliminary data.</text>
</comment>
<organism evidence="3 4">
    <name type="scientific">Ornithinibacillus caprae</name>
    <dbReference type="NCBI Taxonomy" id="2678566"/>
    <lineage>
        <taxon>Bacteria</taxon>
        <taxon>Bacillati</taxon>
        <taxon>Bacillota</taxon>
        <taxon>Bacilli</taxon>
        <taxon>Bacillales</taxon>
        <taxon>Bacillaceae</taxon>
        <taxon>Ornithinibacillus</taxon>
    </lineage>
</organism>
<protein>
    <submittedName>
        <fullName evidence="3">Zinc ribbon domain-containing protein</fullName>
    </submittedName>
</protein>
<evidence type="ECO:0000313" key="3">
    <source>
        <dbReference type="EMBL" id="MUK90245.1"/>
    </source>
</evidence>
<dbReference type="SMART" id="SM00028">
    <property type="entry name" value="TPR"/>
    <property type="match status" value="1"/>
</dbReference>
<dbReference type="AlphaFoldDB" id="A0A6N8FLA2"/>
<dbReference type="InterPro" id="IPR019734">
    <property type="entry name" value="TPR_rpt"/>
</dbReference>
<keyword evidence="2" id="KW-1133">Transmembrane helix</keyword>
<sequence length="387" mass="44482">MLHCPYCGSGVKENELYCITCGKELPDDLNHRLEVKKRLNRLWYIPIITVIILFISTSILYLYLQNQSSQAKEYYEQGEKFLANSEYEEAREYFKSALQRKQNFAQAENALSFVDDATTVKKAISAADSELEKENFQEALSVLDDAERSLKNYDGSAVNNLVDELILHRNEIKVEQLKSILSQNPTIDELKTLLWEADAIKQNEAEKIVESIRNQIIDFTFSKASEHVSNKQFTDAQTIVEDGLKYAPESEKLGSLKTTIEKEKLSFEVTQEQRIEQAINVEAEEREINETDAIELVSVKIETDQQGNIVVKGEVKSIASDPVNSVLVDYSLLDNNENEFLSNEVYVYPDTLYPQETGKFEFTHYDIQEDIEKIDIDVNTITWYLNY</sequence>
<evidence type="ECO:0000256" key="1">
    <source>
        <dbReference type="PROSITE-ProRule" id="PRU00339"/>
    </source>
</evidence>
<evidence type="ECO:0000313" key="4">
    <source>
        <dbReference type="Proteomes" id="UP000469125"/>
    </source>
</evidence>
<name>A0A6N8FLA2_9BACI</name>
<dbReference type="RefSeq" id="WP_155670871.1">
    <property type="nucleotide sequence ID" value="NZ_WOCA01000019.1"/>
</dbReference>
<dbReference type="SUPFAM" id="SSF48452">
    <property type="entry name" value="TPR-like"/>
    <property type="match status" value="1"/>
</dbReference>
<reference evidence="3 4" key="1">
    <citation type="submission" date="2019-11" db="EMBL/GenBank/DDBJ databases">
        <authorList>
            <person name="Li X."/>
        </authorList>
    </citation>
    <scope>NUCLEOTIDE SEQUENCE [LARGE SCALE GENOMIC DNA]</scope>
    <source>
        <strain evidence="3 4">L9</strain>
    </source>
</reference>
<dbReference type="EMBL" id="WOCA01000019">
    <property type="protein sequence ID" value="MUK90245.1"/>
    <property type="molecule type" value="Genomic_DNA"/>
</dbReference>
<dbReference type="PROSITE" id="PS50005">
    <property type="entry name" value="TPR"/>
    <property type="match status" value="1"/>
</dbReference>
<dbReference type="InterPro" id="IPR011990">
    <property type="entry name" value="TPR-like_helical_dom_sf"/>
</dbReference>